<protein>
    <submittedName>
        <fullName evidence="2">Uncharacterized protein</fullName>
    </submittedName>
</protein>
<organism evidence="2 3">
    <name type="scientific">Candidatus Nealsonbacteria bacterium RIFOXYC1_FULL_40_7</name>
    <dbReference type="NCBI Taxonomy" id="1801678"/>
    <lineage>
        <taxon>Bacteria</taxon>
        <taxon>Candidatus Nealsoniibacteriota</taxon>
    </lineage>
</organism>
<sequence>MPAQIGIYAVSILLPPLGLWPGVKYIRQESKTAKTIGIVAIILTVISTVVGAWLLKGLVDQISQSVNSQLNNYQNLGL</sequence>
<reference evidence="2 3" key="1">
    <citation type="journal article" date="2016" name="Nat. Commun.">
        <title>Thousands of microbial genomes shed light on interconnected biogeochemical processes in an aquifer system.</title>
        <authorList>
            <person name="Anantharaman K."/>
            <person name="Brown C.T."/>
            <person name="Hug L.A."/>
            <person name="Sharon I."/>
            <person name="Castelle C.J."/>
            <person name="Probst A.J."/>
            <person name="Thomas B.C."/>
            <person name="Singh A."/>
            <person name="Wilkins M.J."/>
            <person name="Karaoz U."/>
            <person name="Brodie E.L."/>
            <person name="Williams K.H."/>
            <person name="Hubbard S.S."/>
            <person name="Banfield J.F."/>
        </authorList>
    </citation>
    <scope>NUCLEOTIDE SEQUENCE [LARGE SCALE GENOMIC DNA]</scope>
</reference>
<name>A0A1G2EPY2_9BACT</name>
<evidence type="ECO:0000313" key="3">
    <source>
        <dbReference type="Proteomes" id="UP000176326"/>
    </source>
</evidence>
<keyword evidence="1" id="KW-0472">Membrane</keyword>
<evidence type="ECO:0000256" key="1">
    <source>
        <dbReference type="SAM" id="Phobius"/>
    </source>
</evidence>
<keyword evidence="1" id="KW-0812">Transmembrane</keyword>
<evidence type="ECO:0000313" key="2">
    <source>
        <dbReference type="EMBL" id="OGZ27308.1"/>
    </source>
</evidence>
<accession>A0A1G2EPY2</accession>
<comment type="caution">
    <text evidence="2">The sequence shown here is derived from an EMBL/GenBank/DDBJ whole genome shotgun (WGS) entry which is preliminary data.</text>
</comment>
<dbReference type="Proteomes" id="UP000176326">
    <property type="component" value="Unassembled WGS sequence"/>
</dbReference>
<gene>
    <name evidence="2" type="ORF">A2427_03180</name>
</gene>
<proteinExistence type="predicted"/>
<keyword evidence="1" id="KW-1133">Transmembrane helix</keyword>
<feature type="transmembrane region" description="Helical" evidence="1">
    <location>
        <begin position="6"/>
        <end position="23"/>
    </location>
</feature>
<dbReference type="EMBL" id="MHMN01000046">
    <property type="protein sequence ID" value="OGZ27308.1"/>
    <property type="molecule type" value="Genomic_DNA"/>
</dbReference>
<dbReference type="AlphaFoldDB" id="A0A1G2EPY2"/>
<feature type="transmembrane region" description="Helical" evidence="1">
    <location>
        <begin position="35"/>
        <end position="55"/>
    </location>
</feature>